<dbReference type="Proteomes" id="UP001461498">
    <property type="component" value="Unassembled WGS sequence"/>
</dbReference>
<accession>A0AAW1D221</accession>
<sequence>MLLPRGLITSIEADIVPGNDDLSKETEFLWIEGHSALNNNEKVDLLAKEAAVTGEVMDIRLPWSDLKGKAKRHAINRWQAEYYSSEKSRFYKKNFRNVNIPPWFRGLGMNKHLVSTISRIRTDHAICGAYIYKILQRSSPTCRNLPFKR</sequence>
<evidence type="ECO:0000313" key="1">
    <source>
        <dbReference type="EMBL" id="KAK9504751.1"/>
    </source>
</evidence>
<reference evidence="1 2" key="1">
    <citation type="submission" date="2022-12" db="EMBL/GenBank/DDBJ databases">
        <title>Chromosome-level genome assembly of true bugs.</title>
        <authorList>
            <person name="Ma L."/>
            <person name="Li H."/>
        </authorList>
    </citation>
    <scope>NUCLEOTIDE SEQUENCE [LARGE SCALE GENOMIC DNA]</scope>
    <source>
        <strain evidence="1">Lab_2022b</strain>
    </source>
</reference>
<proteinExistence type="predicted"/>
<evidence type="ECO:0000313" key="2">
    <source>
        <dbReference type="Proteomes" id="UP001461498"/>
    </source>
</evidence>
<name>A0AAW1D221_9HEMI</name>
<comment type="caution">
    <text evidence="1">The sequence shown here is derived from an EMBL/GenBank/DDBJ whole genome shotgun (WGS) entry which is preliminary data.</text>
</comment>
<dbReference type="AlphaFoldDB" id="A0AAW1D221"/>
<protein>
    <submittedName>
        <fullName evidence="1">Uncharacterized protein</fullName>
    </submittedName>
</protein>
<keyword evidence="2" id="KW-1185">Reference proteome</keyword>
<organism evidence="1 2">
    <name type="scientific">Rhynocoris fuscipes</name>
    <dbReference type="NCBI Taxonomy" id="488301"/>
    <lineage>
        <taxon>Eukaryota</taxon>
        <taxon>Metazoa</taxon>
        <taxon>Ecdysozoa</taxon>
        <taxon>Arthropoda</taxon>
        <taxon>Hexapoda</taxon>
        <taxon>Insecta</taxon>
        <taxon>Pterygota</taxon>
        <taxon>Neoptera</taxon>
        <taxon>Paraneoptera</taxon>
        <taxon>Hemiptera</taxon>
        <taxon>Heteroptera</taxon>
        <taxon>Panheteroptera</taxon>
        <taxon>Cimicomorpha</taxon>
        <taxon>Reduviidae</taxon>
        <taxon>Harpactorinae</taxon>
        <taxon>Harpactorini</taxon>
        <taxon>Rhynocoris</taxon>
    </lineage>
</organism>
<gene>
    <name evidence="1" type="ORF">O3M35_008943</name>
</gene>
<dbReference type="EMBL" id="JAPXFL010000006">
    <property type="protein sequence ID" value="KAK9504751.1"/>
    <property type="molecule type" value="Genomic_DNA"/>
</dbReference>